<comment type="similarity">
    <text evidence="3">Belongs to the MICOS complex subunit Mic10 family.</text>
</comment>
<name>A0A4Y7J2W4_PAPSO</name>
<evidence type="ECO:0000256" key="1">
    <source>
        <dbReference type="ARBA" id="ARBA00002689"/>
    </source>
</evidence>
<keyword evidence="4" id="KW-0812">Transmembrane</keyword>
<dbReference type="STRING" id="3469.A0A4Y7J2W4"/>
<evidence type="ECO:0000256" key="6">
    <source>
        <dbReference type="ARBA" id="ARBA00022989"/>
    </source>
</evidence>
<evidence type="ECO:0000256" key="2">
    <source>
        <dbReference type="ARBA" id="ARBA00004434"/>
    </source>
</evidence>
<gene>
    <name evidence="9" type="ORF">C5167_012945</name>
</gene>
<dbReference type="Pfam" id="PF04418">
    <property type="entry name" value="DUF543"/>
    <property type="match status" value="1"/>
</dbReference>
<evidence type="ECO:0000256" key="5">
    <source>
        <dbReference type="ARBA" id="ARBA00022792"/>
    </source>
</evidence>
<keyword evidence="6" id="KW-1133">Transmembrane helix</keyword>
<sequence length="98" mass="10447">MVGEEEQKIVCNDGDILNAKWDACIDLSLRRVFYTSVAGAVSSLVLFRGPASRWAALAFGAGVGIGSAYTESSRILEGSLPNWTSKAALPPNSKDEQN</sequence>
<comment type="function">
    <text evidence="1">Component of the MICOS complex, a large protein complex of the mitochondrial inner membrane that plays crucial roles in the maintenance of crista junctions, inner membrane architecture, and formation of contact sites to the outer membrane.</text>
</comment>
<comment type="subcellular location">
    <subcellularLocation>
        <location evidence="2">Mitochondrion inner membrane</location>
        <topology evidence="2">Single-pass membrane protein</topology>
    </subcellularLocation>
</comment>
<proteinExistence type="inferred from homology"/>
<dbReference type="EMBL" id="CM010717">
    <property type="protein sequence ID" value="RZC54088.1"/>
    <property type="molecule type" value="Genomic_DNA"/>
</dbReference>
<dbReference type="Proteomes" id="UP000316621">
    <property type="component" value="Chromosome 3"/>
</dbReference>
<dbReference type="OMA" id="AYSECSQ"/>
<evidence type="ECO:0000256" key="4">
    <source>
        <dbReference type="ARBA" id="ARBA00022692"/>
    </source>
</evidence>
<evidence type="ECO:0008006" key="11">
    <source>
        <dbReference type="Google" id="ProtNLM"/>
    </source>
</evidence>
<evidence type="ECO:0000313" key="10">
    <source>
        <dbReference type="Proteomes" id="UP000316621"/>
    </source>
</evidence>
<keyword evidence="8" id="KW-0472">Membrane</keyword>
<organism evidence="9 10">
    <name type="scientific">Papaver somniferum</name>
    <name type="common">Opium poppy</name>
    <dbReference type="NCBI Taxonomy" id="3469"/>
    <lineage>
        <taxon>Eukaryota</taxon>
        <taxon>Viridiplantae</taxon>
        <taxon>Streptophyta</taxon>
        <taxon>Embryophyta</taxon>
        <taxon>Tracheophyta</taxon>
        <taxon>Spermatophyta</taxon>
        <taxon>Magnoliopsida</taxon>
        <taxon>Ranunculales</taxon>
        <taxon>Papaveraceae</taxon>
        <taxon>Papaveroideae</taxon>
        <taxon>Papaver</taxon>
    </lineage>
</organism>
<accession>A0A4Y7J2W4</accession>
<dbReference type="AlphaFoldDB" id="A0A4Y7J2W4"/>
<keyword evidence="5" id="KW-0999">Mitochondrion inner membrane</keyword>
<dbReference type="InterPro" id="IPR007512">
    <property type="entry name" value="Mic10"/>
</dbReference>
<keyword evidence="10" id="KW-1185">Reference proteome</keyword>
<dbReference type="PANTHER" id="PTHR21304">
    <property type="entry name" value="MICOS COMPLEX SUBUNIT MIC10"/>
    <property type="match status" value="1"/>
</dbReference>
<keyword evidence="7" id="KW-0496">Mitochondrion</keyword>
<evidence type="ECO:0000256" key="3">
    <source>
        <dbReference type="ARBA" id="ARBA00006792"/>
    </source>
</evidence>
<protein>
    <recommendedName>
        <fullName evidence="11">MICOS complex subunit MIC10</fullName>
    </recommendedName>
</protein>
<dbReference type="Gramene" id="RZC54088">
    <property type="protein sequence ID" value="RZC54088"/>
    <property type="gene ID" value="C5167_012945"/>
</dbReference>
<evidence type="ECO:0000313" key="9">
    <source>
        <dbReference type="EMBL" id="RZC54088.1"/>
    </source>
</evidence>
<dbReference type="GO" id="GO:0061617">
    <property type="term" value="C:MICOS complex"/>
    <property type="evidence" value="ECO:0007669"/>
    <property type="project" value="InterPro"/>
</dbReference>
<dbReference type="PANTHER" id="PTHR21304:SF0">
    <property type="entry name" value="MICOS COMPLEX SUBUNIT MIC10"/>
    <property type="match status" value="1"/>
</dbReference>
<reference evidence="9 10" key="1">
    <citation type="journal article" date="2018" name="Science">
        <title>The opium poppy genome and morphinan production.</title>
        <authorList>
            <person name="Guo L."/>
            <person name="Winzer T."/>
            <person name="Yang X."/>
            <person name="Li Y."/>
            <person name="Ning Z."/>
            <person name="He Z."/>
            <person name="Teodor R."/>
            <person name="Lu Y."/>
            <person name="Bowser T.A."/>
            <person name="Graham I.A."/>
            <person name="Ye K."/>
        </authorList>
    </citation>
    <scope>NUCLEOTIDE SEQUENCE [LARGE SCALE GENOMIC DNA]</scope>
    <source>
        <strain evidence="10">cv. HN1</strain>
        <tissue evidence="9">Leaves</tissue>
    </source>
</reference>
<evidence type="ECO:0000256" key="7">
    <source>
        <dbReference type="ARBA" id="ARBA00023128"/>
    </source>
</evidence>
<evidence type="ECO:0000256" key="8">
    <source>
        <dbReference type="ARBA" id="ARBA00023136"/>
    </source>
</evidence>